<gene>
    <name evidence="6" type="ORF">FIV39_09310</name>
    <name evidence="5" type="ORF">SAMN04490186_3309</name>
</gene>
<reference evidence="6 8" key="2">
    <citation type="submission" date="2019-06" db="EMBL/GenBank/DDBJ databases">
        <title>Pseudomonas bimorpha sp. nov. isolated from bovine raw milk and skim milk concentrate.</title>
        <authorList>
            <person name="Hofmann K."/>
            <person name="Huptas C."/>
            <person name="Doll E."/>
            <person name="Scherer S."/>
            <person name="Wenning M."/>
        </authorList>
    </citation>
    <scope>NUCLEOTIDE SEQUENCE [LARGE SCALE GENOMIC DNA]</scope>
    <source>
        <strain evidence="6 8">DSM 17515</strain>
    </source>
</reference>
<sequence>MPYIAWKTPLTMKWHRVAKFKQRAQLEKNPRLRAIPSLAGGACVGLSFVWLSRHLQFPAESATGRCAFLSRGDTWLLIERHCSAFNTTLTLDNTRRIQINLPNICGRSSTSSIEARGREGLKTLVQHVKNTQPGYYIWLMDFECGGSGHMCAFHADSKHLRFFDANSGEYLIHADRASDFFKQLYTHYLNYLSGAGVRKELKFDEHCLVQMGT</sequence>
<dbReference type="Proteomes" id="UP000198740">
    <property type="component" value="Unassembled WGS sequence"/>
</dbReference>
<dbReference type="SUPFAM" id="SSF54001">
    <property type="entry name" value="Cysteine proteinases"/>
    <property type="match status" value="1"/>
</dbReference>
<dbReference type="GO" id="GO:0006508">
    <property type="term" value="P:proteolysis"/>
    <property type="evidence" value="ECO:0007669"/>
    <property type="project" value="UniProtKB-KW"/>
</dbReference>
<dbReference type="Pfam" id="PF03543">
    <property type="entry name" value="Peptidase_C58"/>
    <property type="match status" value="1"/>
</dbReference>
<proteinExistence type="predicted"/>
<keyword evidence="1" id="KW-0645">Protease</keyword>
<keyword evidence="3" id="KW-0788">Thiol protease</keyword>
<dbReference type="Proteomes" id="UP000317267">
    <property type="component" value="Unassembled WGS sequence"/>
</dbReference>
<protein>
    <recommendedName>
        <fullName evidence="4">Peptidase C58 YopT-type domain-containing protein</fullName>
    </recommendedName>
</protein>
<dbReference type="OrthoDB" id="7300477at2"/>
<feature type="domain" description="Peptidase C58 YopT-type" evidence="4">
    <location>
        <begin position="115"/>
        <end position="189"/>
    </location>
</feature>
<comment type="caution">
    <text evidence="6">The sequence shown here is derived from an EMBL/GenBank/DDBJ whole genome shotgun (WGS) entry which is preliminary data.</text>
</comment>
<evidence type="ECO:0000256" key="2">
    <source>
        <dbReference type="ARBA" id="ARBA00022801"/>
    </source>
</evidence>
<evidence type="ECO:0000256" key="3">
    <source>
        <dbReference type="ARBA" id="ARBA00022807"/>
    </source>
</evidence>
<evidence type="ECO:0000313" key="6">
    <source>
        <dbReference type="EMBL" id="TWR67725.1"/>
    </source>
</evidence>
<evidence type="ECO:0000259" key="4">
    <source>
        <dbReference type="Pfam" id="PF03543"/>
    </source>
</evidence>
<dbReference type="EMBL" id="VFES01000004">
    <property type="protein sequence ID" value="TWR67725.1"/>
    <property type="molecule type" value="Genomic_DNA"/>
</dbReference>
<evidence type="ECO:0000256" key="1">
    <source>
        <dbReference type="ARBA" id="ARBA00022670"/>
    </source>
</evidence>
<name>A0A1H1G8L0_9PSED</name>
<accession>A0A1H1G8L0</accession>
<organism evidence="6 8">
    <name type="scientific">Pseudomonas grimontii</name>
    <dbReference type="NCBI Taxonomy" id="129847"/>
    <lineage>
        <taxon>Bacteria</taxon>
        <taxon>Pseudomonadati</taxon>
        <taxon>Pseudomonadota</taxon>
        <taxon>Gammaproteobacteria</taxon>
        <taxon>Pseudomonadales</taxon>
        <taxon>Pseudomonadaceae</taxon>
        <taxon>Pseudomonas</taxon>
    </lineage>
</organism>
<dbReference type="EMBL" id="FNKM01000002">
    <property type="protein sequence ID" value="SDR09146.1"/>
    <property type="molecule type" value="Genomic_DNA"/>
</dbReference>
<evidence type="ECO:0000313" key="8">
    <source>
        <dbReference type="Proteomes" id="UP000317267"/>
    </source>
</evidence>
<dbReference type="GO" id="GO:0004197">
    <property type="term" value="F:cysteine-type endopeptidase activity"/>
    <property type="evidence" value="ECO:0007669"/>
    <property type="project" value="InterPro"/>
</dbReference>
<dbReference type="InterPro" id="IPR038765">
    <property type="entry name" value="Papain-like_cys_pep_sf"/>
</dbReference>
<evidence type="ECO:0000313" key="7">
    <source>
        <dbReference type="Proteomes" id="UP000198740"/>
    </source>
</evidence>
<reference evidence="5 7" key="1">
    <citation type="submission" date="2016-10" db="EMBL/GenBank/DDBJ databases">
        <authorList>
            <person name="Varghese N."/>
            <person name="Submissions S."/>
        </authorList>
    </citation>
    <scope>NUCLEOTIDE SEQUENCE [LARGE SCALE GENOMIC DNA]</scope>
    <source>
        <strain evidence="5 7">BS2976</strain>
    </source>
</reference>
<keyword evidence="7" id="KW-1185">Reference proteome</keyword>
<dbReference type="InterPro" id="IPR006473">
    <property type="entry name" value="Peptidase_C58_Yopt"/>
</dbReference>
<evidence type="ECO:0000313" key="5">
    <source>
        <dbReference type="EMBL" id="SDR09146.1"/>
    </source>
</evidence>
<dbReference type="AlphaFoldDB" id="A0A1H1G8L0"/>
<keyword evidence="2" id="KW-0378">Hydrolase</keyword>
<dbReference type="Gene3D" id="3.90.70.20">
    <property type="match status" value="1"/>
</dbReference>
<dbReference type="RefSeq" id="WP_090402797.1">
    <property type="nucleotide sequence ID" value="NZ_CAUSAB010000015.1"/>
</dbReference>